<dbReference type="PANTHER" id="PTHR36007:SF2">
    <property type="entry name" value="TRANSPORT PROTEIN-RELATED"/>
    <property type="match status" value="1"/>
</dbReference>
<dbReference type="EMBL" id="FWWR01000011">
    <property type="protein sequence ID" value="SMB89929.1"/>
    <property type="molecule type" value="Genomic_DNA"/>
</dbReference>
<dbReference type="Proteomes" id="UP000192368">
    <property type="component" value="Unassembled WGS sequence"/>
</dbReference>
<dbReference type="PANTHER" id="PTHR36007">
    <property type="entry name" value="TRANSPORT PROTEIN-RELATED"/>
    <property type="match status" value="1"/>
</dbReference>
<dbReference type="Pfam" id="PF06695">
    <property type="entry name" value="Sm_multidrug_ex"/>
    <property type="match status" value="1"/>
</dbReference>
<organism evidence="2 3">
    <name type="scientific">Peptoniphilus asaccharolyticus DSM 20463</name>
    <dbReference type="NCBI Taxonomy" id="573058"/>
    <lineage>
        <taxon>Bacteria</taxon>
        <taxon>Bacillati</taxon>
        <taxon>Bacillota</taxon>
        <taxon>Tissierellia</taxon>
        <taxon>Tissierellales</taxon>
        <taxon>Peptoniphilaceae</taxon>
        <taxon>Peptoniphilus</taxon>
    </lineage>
</organism>
<keyword evidence="1" id="KW-0472">Membrane</keyword>
<keyword evidence="3" id="KW-1185">Reference proteome</keyword>
<dbReference type="OrthoDB" id="360192at2"/>
<name>A0A1W1V909_PEPAS</name>
<dbReference type="RefSeq" id="WP_084231111.1">
    <property type="nucleotide sequence ID" value="NZ_FWWR01000011.1"/>
</dbReference>
<keyword evidence="1" id="KW-1133">Transmembrane helix</keyword>
<evidence type="ECO:0000313" key="3">
    <source>
        <dbReference type="Proteomes" id="UP000192368"/>
    </source>
</evidence>
<feature type="transmembrane region" description="Helical" evidence="1">
    <location>
        <begin position="45"/>
        <end position="65"/>
    </location>
</feature>
<sequence>MENIVYFLTEQIPIELAVFFISMVPFIEVRGAIPIGVGLGIPPVEVLAITFFGSIIPMPFLIKFIRPLFNWLKKKNLLLKFVHKMEMKSDYKWEQIKKYEIFALFIFTALPLPGTGVWSASLMASLMNLRLKNAIPTIILGNGVTTILIAVLSHVIIN</sequence>
<accession>A0A1W1V909</accession>
<feature type="transmembrane region" description="Helical" evidence="1">
    <location>
        <begin position="134"/>
        <end position="157"/>
    </location>
</feature>
<feature type="transmembrane region" description="Helical" evidence="1">
    <location>
        <begin position="101"/>
        <end position="122"/>
    </location>
</feature>
<dbReference type="InterPro" id="IPR009577">
    <property type="entry name" value="Sm_multidrug_ex"/>
</dbReference>
<keyword evidence="1" id="KW-0812">Transmembrane</keyword>
<feature type="transmembrane region" description="Helical" evidence="1">
    <location>
        <begin position="12"/>
        <end position="33"/>
    </location>
</feature>
<protein>
    <submittedName>
        <fullName evidence="2">Uncharacterized membrane protein</fullName>
    </submittedName>
</protein>
<reference evidence="3" key="1">
    <citation type="submission" date="2017-04" db="EMBL/GenBank/DDBJ databases">
        <authorList>
            <person name="Varghese N."/>
            <person name="Submissions S."/>
        </authorList>
    </citation>
    <scope>NUCLEOTIDE SEQUENCE [LARGE SCALE GENOMIC DNA]</scope>
    <source>
        <strain evidence="3">DSM 20463</strain>
    </source>
</reference>
<gene>
    <name evidence="2" type="ORF">SAMN00017477_1540</name>
</gene>
<evidence type="ECO:0000313" key="2">
    <source>
        <dbReference type="EMBL" id="SMB89929.1"/>
    </source>
</evidence>
<evidence type="ECO:0000256" key="1">
    <source>
        <dbReference type="SAM" id="Phobius"/>
    </source>
</evidence>
<proteinExistence type="predicted"/>
<dbReference type="AlphaFoldDB" id="A0A1W1V909"/>